<accession>A0A644ZDE7</accession>
<evidence type="ECO:0000259" key="2">
    <source>
        <dbReference type="Pfam" id="PF02272"/>
    </source>
</evidence>
<dbReference type="AlphaFoldDB" id="A0A644ZDE7"/>
<evidence type="ECO:0000313" key="3">
    <source>
        <dbReference type="EMBL" id="MPM38338.1"/>
    </source>
</evidence>
<dbReference type="Gene3D" id="3.10.310.30">
    <property type="match status" value="1"/>
</dbReference>
<dbReference type="InterPro" id="IPR001667">
    <property type="entry name" value="DDH_dom"/>
</dbReference>
<dbReference type="InterPro" id="IPR038763">
    <property type="entry name" value="DHH_sf"/>
</dbReference>
<dbReference type="InterPro" id="IPR003156">
    <property type="entry name" value="DHHA1_dom"/>
</dbReference>
<feature type="domain" description="DHHA1" evidence="2">
    <location>
        <begin position="233"/>
        <end position="323"/>
    </location>
</feature>
<name>A0A644ZDE7_9ZZZZ</name>
<dbReference type="Gene3D" id="3.90.1640.10">
    <property type="entry name" value="inorganic pyrophosphatase (n-terminal core)"/>
    <property type="match status" value="1"/>
</dbReference>
<dbReference type="Pfam" id="PF02272">
    <property type="entry name" value="DHHA1"/>
    <property type="match status" value="1"/>
</dbReference>
<protein>
    <submittedName>
        <fullName evidence="3">Bifunctional oligoribonuclease and PAP phosphatase NrnA</fullName>
        <ecNumber evidence="3">3.1.-.-</ecNumber>
    </submittedName>
</protein>
<gene>
    <name evidence="3" type="primary">nrnA_22</name>
    <name evidence="3" type="ORF">SDC9_84967</name>
</gene>
<dbReference type="SUPFAM" id="SSF64182">
    <property type="entry name" value="DHH phosphoesterases"/>
    <property type="match status" value="1"/>
</dbReference>
<feature type="domain" description="DDH" evidence="1">
    <location>
        <begin position="20"/>
        <end position="160"/>
    </location>
</feature>
<dbReference type="GO" id="GO:0003676">
    <property type="term" value="F:nucleic acid binding"/>
    <property type="evidence" value="ECO:0007669"/>
    <property type="project" value="InterPro"/>
</dbReference>
<dbReference type="EC" id="3.1.-.-" evidence="3"/>
<dbReference type="PANTHER" id="PTHR47618">
    <property type="entry name" value="BIFUNCTIONAL OLIGORIBONUCLEASE AND PAP PHOSPHATASE NRNA"/>
    <property type="match status" value="1"/>
</dbReference>
<dbReference type="GO" id="GO:0016787">
    <property type="term" value="F:hydrolase activity"/>
    <property type="evidence" value="ECO:0007669"/>
    <property type="project" value="UniProtKB-KW"/>
</dbReference>
<reference evidence="3" key="1">
    <citation type="submission" date="2019-08" db="EMBL/GenBank/DDBJ databases">
        <authorList>
            <person name="Kucharzyk K."/>
            <person name="Murdoch R.W."/>
            <person name="Higgins S."/>
            <person name="Loffler F."/>
        </authorList>
    </citation>
    <scope>NUCLEOTIDE SEQUENCE</scope>
</reference>
<dbReference type="Pfam" id="PF01368">
    <property type="entry name" value="DHH"/>
    <property type="match status" value="1"/>
</dbReference>
<dbReference type="EMBL" id="VSSQ01008250">
    <property type="protein sequence ID" value="MPM38338.1"/>
    <property type="molecule type" value="Genomic_DNA"/>
</dbReference>
<evidence type="ECO:0000259" key="1">
    <source>
        <dbReference type="Pfam" id="PF01368"/>
    </source>
</evidence>
<organism evidence="3">
    <name type="scientific">bioreactor metagenome</name>
    <dbReference type="NCBI Taxonomy" id="1076179"/>
    <lineage>
        <taxon>unclassified sequences</taxon>
        <taxon>metagenomes</taxon>
        <taxon>ecological metagenomes</taxon>
    </lineage>
</organism>
<comment type="caution">
    <text evidence="3">The sequence shown here is derived from an EMBL/GenBank/DDBJ whole genome shotgun (WGS) entry which is preliminary data.</text>
</comment>
<proteinExistence type="predicted"/>
<keyword evidence="3" id="KW-0378">Hydrolase</keyword>
<dbReference type="InterPro" id="IPR051319">
    <property type="entry name" value="Oligoribo/pAp-PDE_c-di-AMP_PDE"/>
</dbReference>
<dbReference type="PANTHER" id="PTHR47618:SF1">
    <property type="entry name" value="BIFUNCTIONAL OLIGORIBONUCLEASE AND PAP PHOSPHATASE NRNA"/>
    <property type="match status" value="1"/>
</dbReference>
<sequence length="324" mass="36226">MNLMMNDVEEIFELVNNSCNIGIAGHKAPDGDCIGSVMALYEFLKPLNKKVDVFIDGDVPFNYKAFAEENAIMKEIDHTTYDILFMLDCSDAERLGKFKDVTKQAKKTICIDHHKTNQSFADINIIDPEMSSTGELLYDIMKMTGMEINKKTATLIYVAILTDTGKFSYSNTSSLTHIKVSELIELGVDVSYVDNEVYNSKPANVVKAFIDCIKGIELHYGNKFGITAITKKILETNNASMGDIDGVVEFIREIKEVEVSCVLKETEDMYTKVSLRAKNDIDVSEISLKFGGGGHKKAAGFEIKDTVENTKKLMINTFKEYFGE</sequence>